<name>A0ABD1I6H1_SALDI</name>
<dbReference type="Proteomes" id="UP001567538">
    <property type="component" value="Unassembled WGS sequence"/>
</dbReference>
<reference evidence="1 2" key="1">
    <citation type="submission" date="2024-06" db="EMBL/GenBank/DDBJ databases">
        <title>A chromosome level genome sequence of Diviner's sage (Salvia divinorum).</title>
        <authorList>
            <person name="Ford S.A."/>
            <person name="Ro D.-K."/>
            <person name="Ness R.W."/>
            <person name="Phillips M.A."/>
        </authorList>
    </citation>
    <scope>NUCLEOTIDE SEQUENCE [LARGE SCALE GENOMIC DNA]</scope>
    <source>
        <strain evidence="1">SAF-2024a</strain>
        <tissue evidence="1">Leaf</tissue>
    </source>
</reference>
<protein>
    <submittedName>
        <fullName evidence="1">Uncharacterized protein</fullName>
    </submittedName>
</protein>
<keyword evidence="2" id="KW-1185">Reference proteome</keyword>
<gene>
    <name evidence="1" type="ORF">AAHA92_06689</name>
</gene>
<dbReference type="PANTHER" id="PTHR31350:SF29">
    <property type="entry name" value="PROTEIN SIRB1 N-TERMINAL DOMAIN-CONTAINING PROTEIN"/>
    <property type="match status" value="1"/>
</dbReference>
<evidence type="ECO:0000313" key="1">
    <source>
        <dbReference type="EMBL" id="KAL1564334.1"/>
    </source>
</evidence>
<sequence>MTSQSLLVEPLKELKNAFWPFQLDHARSPFLRAAEAAHCVTGANNAKMLSNNGYGGAMPLWRGVCASQLASAKAARHRLQRGVWTSVHFGDMRGALSACERLILLKHDPKELRDYAVLLYHCGYYEEALQFLKHYQNTKQQTCPDTNAEEEAVEKLVVRLNLIMMEVGWSKQPEYRNILFNNSEPW</sequence>
<comment type="caution">
    <text evidence="1">The sequence shown here is derived from an EMBL/GenBank/DDBJ whole genome shotgun (WGS) entry which is preliminary data.</text>
</comment>
<accession>A0ABD1I6H1</accession>
<dbReference type="PANTHER" id="PTHR31350">
    <property type="entry name" value="SI:DKEY-261L7.2"/>
    <property type="match status" value="1"/>
</dbReference>
<organism evidence="1 2">
    <name type="scientific">Salvia divinorum</name>
    <name type="common">Maria pastora</name>
    <name type="synonym">Diviner's sage</name>
    <dbReference type="NCBI Taxonomy" id="28513"/>
    <lineage>
        <taxon>Eukaryota</taxon>
        <taxon>Viridiplantae</taxon>
        <taxon>Streptophyta</taxon>
        <taxon>Embryophyta</taxon>
        <taxon>Tracheophyta</taxon>
        <taxon>Spermatophyta</taxon>
        <taxon>Magnoliopsida</taxon>
        <taxon>eudicotyledons</taxon>
        <taxon>Gunneridae</taxon>
        <taxon>Pentapetalae</taxon>
        <taxon>asterids</taxon>
        <taxon>lamiids</taxon>
        <taxon>Lamiales</taxon>
        <taxon>Lamiaceae</taxon>
        <taxon>Nepetoideae</taxon>
        <taxon>Mentheae</taxon>
        <taxon>Salviinae</taxon>
        <taxon>Salvia</taxon>
        <taxon>Salvia subgen. Calosphace</taxon>
    </lineage>
</organism>
<evidence type="ECO:0000313" key="2">
    <source>
        <dbReference type="Proteomes" id="UP001567538"/>
    </source>
</evidence>
<dbReference type="AlphaFoldDB" id="A0ABD1I6H1"/>
<dbReference type="EMBL" id="JBEAFC010000003">
    <property type="protein sequence ID" value="KAL1564334.1"/>
    <property type="molecule type" value="Genomic_DNA"/>
</dbReference>
<proteinExistence type="predicted"/>